<dbReference type="GO" id="GO:0000967">
    <property type="term" value="P:rRNA 5'-end processing"/>
    <property type="evidence" value="ECO:0007669"/>
    <property type="project" value="UniProtKB-UniRule"/>
</dbReference>
<keyword evidence="3 5" id="KW-0540">Nuclease</keyword>
<dbReference type="EMBL" id="CP005587">
    <property type="protein sequence ID" value="AGK58705.1"/>
    <property type="molecule type" value="Genomic_DNA"/>
</dbReference>
<dbReference type="GO" id="GO:0016788">
    <property type="term" value="F:hydrolase activity, acting on ester bonds"/>
    <property type="evidence" value="ECO:0007669"/>
    <property type="project" value="UniProtKB-UniRule"/>
</dbReference>
<evidence type="ECO:0000313" key="9">
    <source>
        <dbReference type="Proteomes" id="UP000005952"/>
    </source>
</evidence>
<dbReference type="PANTHER" id="PTHR33317:SF4">
    <property type="entry name" value="POLYNUCLEOTIDYL TRANSFERASE, RIBONUCLEASE H-LIKE SUPERFAMILY PROTEIN"/>
    <property type="match status" value="1"/>
</dbReference>
<dbReference type="Pfam" id="PF03652">
    <property type="entry name" value="RuvX"/>
    <property type="match status" value="1"/>
</dbReference>
<reference evidence="8 9" key="1">
    <citation type="journal article" date="2013" name="Genome Announc.">
        <title>Genome sequences for three denitrifying bacterial strains isolated from a uranium- and nitrate-contaminated subsurface environment.</title>
        <authorList>
            <person name="Venkatramanan R."/>
            <person name="Prakash O."/>
            <person name="Woyke T."/>
            <person name="Chain P."/>
            <person name="Goodwin L.A."/>
            <person name="Watson D."/>
            <person name="Brooks S."/>
            <person name="Kostka J.E."/>
            <person name="Green S.J."/>
        </authorList>
    </citation>
    <scope>NUCLEOTIDE SEQUENCE [LARGE SCALE GENOMIC DNA]</scope>
    <source>
        <strain evidence="8 9">1NES1</strain>
    </source>
</reference>
<dbReference type="HAMAP" id="MF_00651">
    <property type="entry name" value="Nuclease_YqgF"/>
    <property type="match status" value="1"/>
</dbReference>
<dbReference type="PANTHER" id="PTHR33317">
    <property type="entry name" value="POLYNUCLEOTIDYL TRANSFERASE, RIBONUCLEASE H-LIKE SUPERFAMILY PROTEIN"/>
    <property type="match status" value="1"/>
</dbReference>
<comment type="similarity">
    <text evidence="5">Belongs to the YqgF HJR family.</text>
</comment>
<keyword evidence="2 5" id="KW-0690">Ribosome biogenesis</keyword>
<gene>
    <name evidence="8" type="ORF">HYPDE_35168</name>
</gene>
<dbReference type="STRING" id="670307.HYPDE_35168"/>
<proteinExistence type="inferred from homology"/>
<dbReference type="KEGG" id="hdt:HYPDE_35168"/>
<dbReference type="InterPro" id="IPR005227">
    <property type="entry name" value="YqgF"/>
</dbReference>
<dbReference type="Proteomes" id="UP000005952">
    <property type="component" value="Chromosome"/>
</dbReference>
<comment type="subcellular location">
    <subcellularLocation>
        <location evidence="5">Cytoplasm</location>
    </subcellularLocation>
</comment>
<dbReference type="NCBIfam" id="TIGR00250">
    <property type="entry name" value="RNAse_H_YqgF"/>
    <property type="match status" value="1"/>
</dbReference>
<keyword evidence="9" id="KW-1185">Reference proteome</keyword>
<name>N0BF03_9HYPH</name>
<feature type="region of interest" description="Disordered" evidence="6">
    <location>
        <begin position="1"/>
        <end position="20"/>
    </location>
</feature>
<evidence type="ECO:0000256" key="1">
    <source>
        <dbReference type="ARBA" id="ARBA00022490"/>
    </source>
</evidence>
<keyword evidence="4 5" id="KW-0378">Hydrolase</keyword>
<dbReference type="InterPro" id="IPR037027">
    <property type="entry name" value="YqgF/RNaseH-like_dom_sf"/>
</dbReference>
<keyword evidence="1 5" id="KW-0963">Cytoplasm</keyword>
<evidence type="ECO:0000256" key="5">
    <source>
        <dbReference type="HAMAP-Rule" id="MF_00651"/>
    </source>
</evidence>
<dbReference type="CDD" id="cd16964">
    <property type="entry name" value="YqgF"/>
    <property type="match status" value="1"/>
</dbReference>
<dbReference type="eggNOG" id="COG0816">
    <property type="taxonomic scope" value="Bacteria"/>
</dbReference>
<dbReference type="EC" id="3.1.-.-" evidence="5"/>
<dbReference type="AlphaFoldDB" id="N0BF03"/>
<feature type="compositionally biased region" description="Polar residues" evidence="6">
    <location>
        <begin position="1"/>
        <end position="11"/>
    </location>
</feature>
<dbReference type="HOGENOM" id="CLU_098240_1_1_5"/>
<dbReference type="Gene3D" id="3.30.420.140">
    <property type="entry name" value="YqgF/RNase H-like domain"/>
    <property type="match status" value="1"/>
</dbReference>
<dbReference type="InterPro" id="IPR012337">
    <property type="entry name" value="RNaseH-like_sf"/>
</dbReference>
<evidence type="ECO:0000256" key="4">
    <source>
        <dbReference type="ARBA" id="ARBA00022801"/>
    </source>
</evidence>
<accession>N0BF03</accession>
<dbReference type="SMART" id="SM00732">
    <property type="entry name" value="YqgFc"/>
    <property type="match status" value="1"/>
</dbReference>
<evidence type="ECO:0000256" key="3">
    <source>
        <dbReference type="ARBA" id="ARBA00022722"/>
    </source>
</evidence>
<dbReference type="GO" id="GO:0005829">
    <property type="term" value="C:cytosol"/>
    <property type="evidence" value="ECO:0007669"/>
    <property type="project" value="TreeGrafter"/>
</dbReference>
<evidence type="ECO:0000256" key="2">
    <source>
        <dbReference type="ARBA" id="ARBA00022517"/>
    </source>
</evidence>
<comment type="function">
    <text evidence="5">Could be a nuclease involved in processing of the 5'-end of pre-16S rRNA.</text>
</comment>
<evidence type="ECO:0000313" key="8">
    <source>
        <dbReference type="EMBL" id="AGK58705.1"/>
    </source>
</evidence>
<dbReference type="GO" id="GO:0004518">
    <property type="term" value="F:nuclease activity"/>
    <property type="evidence" value="ECO:0007669"/>
    <property type="project" value="UniProtKB-KW"/>
</dbReference>
<sequence length="170" mass="18124">MATFMSQSASPATPGRTTEDPQEFIAAAASSGRLIGIDGGTKTLGLALSDVTRTIASALETIRRTKFSVDAARLLALADAHGVAGLVLGLPRNLDGTEGPRAQATRALARNLNKLSPLPILLWDERLTTVEAERMLIDADQSRKRRGEVIDKLAATIILQGALDRLGRQR</sequence>
<dbReference type="SUPFAM" id="SSF53098">
    <property type="entry name" value="Ribonuclease H-like"/>
    <property type="match status" value="1"/>
</dbReference>
<evidence type="ECO:0000256" key="6">
    <source>
        <dbReference type="SAM" id="MobiDB-lite"/>
    </source>
</evidence>
<evidence type="ECO:0000259" key="7">
    <source>
        <dbReference type="SMART" id="SM00732"/>
    </source>
</evidence>
<protein>
    <recommendedName>
        <fullName evidence="5">Putative pre-16S rRNA nuclease</fullName>
        <ecNumber evidence="5">3.1.-.-</ecNumber>
    </recommendedName>
</protein>
<dbReference type="InterPro" id="IPR006641">
    <property type="entry name" value="YqgF/RNaseH-like_dom"/>
</dbReference>
<organism evidence="8 9">
    <name type="scientific">Hyphomicrobium denitrificans 1NES1</name>
    <dbReference type="NCBI Taxonomy" id="670307"/>
    <lineage>
        <taxon>Bacteria</taxon>
        <taxon>Pseudomonadati</taxon>
        <taxon>Pseudomonadota</taxon>
        <taxon>Alphaproteobacteria</taxon>
        <taxon>Hyphomicrobiales</taxon>
        <taxon>Hyphomicrobiaceae</taxon>
        <taxon>Hyphomicrobium</taxon>
    </lineage>
</organism>
<feature type="domain" description="YqgF/RNase H-like" evidence="7">
    <location>
        <begin position="32"/>
        <end position="132"/>
    </location>
</feature>